<dbReference type="SUPFAM" id="SSF56784">
    <property type="entry name" value="HAD-like"/>
    <property type="match status" value="1"/>
</dbReference>
<accession>A0A316A656</accession>
<evidence type="ECO:0000313" key="4">
    <source>
        <dbReference type="EMBL" id="PWJ52718.1"/>
    </source>
</evidence>
<keyword evidence="5" id="KW-1185">Reference proteome</keyword>
<comment type="cofactor">
    <cofactor evidence="3">
        <name>Mg(2+)</name>
        <dbReference type="ChEBI" id="CHEBI:18420"/>
    </cofactor>
</comment>
<dbReference type="GO" id="GO:0004805">
    <property type="term" value="F:trehalose-phosphatase activity"/>
    <property type="evidence" value="ECO:0007669"/>
    <property type="project" value="UniProtKB-EC"/>
</dbReference>
<dbReference type="Proteomes" id="UP000245469">
    <property type="component" value="Unassembled WGS sequence"/>
</dbReference>
<dbReference type="Pfam" id="PF02358">
    <property type="entry name" value="Trehalose_PPase"/>
    <property type="match status" value="1"/>
</dbReference>
<dbReference type="NCBIfam" id="TIGR00685">
    <property type="entry name" value="T6PP"/>
    <property type="match status" value="1"/>
</dbReference>
<dbReference type="GO" id="GO:0005992">
    <property type="term" value="P:trehalose biosynthetic process"/>
    <property type="evidence" value="ECO:0007669"/>
    <property type="project" value="UniProtKB-UniPathway"/>
</dbReference>
<evidence type="ECO:0000256" key="2">
    <source>
        <dbReference type="ARBA" id="ARBA00024179"/>
    </source>
</evidence>
<dbReference type="InterPro" id="IPR044651">
    <property type="entry name" value="OTSB-like"/>
</dbReference>
<dbReference type="GO" id="GO:0046872">
    <property type="term" value="F:metal ion binding"/>
    <property type="evidence" value="ECO:0007669"/>
    <property type="project" value="UniProtKB-KW"/>
</dbReference>
<sequence>MSIPGDLRAALDALAGAPSVLVACDFDGVLAPIVDEPSAARALPASAEALAALGALDGVAVALVSGRAMDSLRQVSGPPAGALLVASHGAEGDGAPTDLDPAQRALLARVVDAVRAVVETHPGTSLELKPAGAVLHTRTAARDVAADASRAVEEGPGRWDGVLALRGKEVVELSVVEADKGSALVALRDRLGERTGGRPAVLYAGDDVTDENAFRVLDPAAGDVGIKVGDGDTAAEFRVGTPADVSAVLHHLENVFRV</sequence>
<keyword evidence="3" id="KW-0460">Magnesium</keyword>
<dbReference type="EMBL" id="QGDQ01000018">
    <property type="protein sequence ID" value="PWJ52718.1"/>
    <property type="molecule type" value="Genomic_DNA"/>
</dbReference>
<dbReference type="InterPro" id="IPR036412">
    <property type="entry name" value="HAD-like_sf"/>
</dbReference>
<name>A0A316A656_9ACTN</name>
<gene>
    <name evidence="4" type="ORF">BXY45_11893</name>
</gene>
<keyword evidence="3" id="KW-0479">Metal-binding</keyword>
<dbReference type="UniPathway" id="UPA00299"/>
<dbReference type="PANTHER" id="PTHR43768:SF3">
    <property type="entry name" value="TREHALOSE 6-PHOSPHATE PHOSPHATASE"/>
    <property type="match status" value="1"/>
</dbReference>
<dbReference type="EC" id="3.1.3.12" evidence="3"/>
<dbReference type="InterPro" id="IPR003337">
    <property type="entry name" value="Trehalose_PPase"/>
</dbReference>
<reference evidence="4 5" key="1">
    <citation type="submission" date="2018-03" db="EMBL/GenBank/DDBJ databases">
        <title>Genomic Encyclopedia of Archaeal and Bacterial Type Strains, Phase II (KMG-II): from individual species to whole genera.</title>
        <authorList>
            <person name="Goeker M."/>
        </authorList>
    </citation>
    <scope>NUCLEOTIDE SEQUENCE [LARGE SCALE GENOMIC DNA]</scope>
    <source>
        <strain evidence="4 5">DSM 44889</strain>
    </source>
</reference>
<dbReference type="PANTHER" id="PTHR43768">
    <property type="entry name" value="TREHALOSE 6-PHOSPHATE PHOSPHATASE"/>
    <property type="match status" value="1"/>
</dbReference>
<comment type="similarity">
    <text evidence="3">Belongs to the trehalose phosphatase family.</text>
</comment>
<comment type="caution">
    <text evidence="4">The sequence shown here is derived from an EMBL/GenBank/DDBJ whole genome shotgun (WGS) entry which is preliminary data.</text>
</comment>
<proteinExistence type="inferred from homology"/>
<comment type="function">
    <text evidence="2 3">Removes the phosphate from trehalose 6-phosphate to produce free trehalose.</text>
</comment>
<evidence type="ECO:0000313" key="5">
    <source>
        <dbReference type="Proteomes" id="UP000245469"/>
    </source>
</evidence>
<evidence type="ECO:0000256" key="3">
    <source>
        <dbReference type="RuleBase" id="RU361117"/>
    </source>
</evidence>
<dbReference type="InterPro" id="IPR023214">
    <property type="entry name" value="HAD_sf"/>
</dbReference>
<evidence type="ECO:0000256" key="1">
    <source>
        <dbReference type="ARBA" id="ARBA00022801"/>
    </source>
</evidence>
<dbReference type="Gene3D" id="3.40.50.1000">
    <property type="entry name" value="HAD superfamily/HAD-like"/>
    <property type="match status" value="1"/>
</dbReference>
<dbReference type="Gene3D" id="3.30.70.1020">
    <property type="entry name" value="Trehalose-6-phosphate phosphatase related protein, domain 2"/>
    <property type="match status" value="1"/>
</dbReference>
<dbReference type="AlphaFoldDB" id="A0A316A656"/>
<dbReference type="RefSeq" id="WP_109775205.1">
    <property type="nucleotide sequence ID" value="NZ_QGDQ01000018.1"/>
</dbReference>
<protein>
    <recommendedName>
        <fullName evidence="3">Trehalose 6-phosphate phosphatase</fullName>
        <ecNumber evidence="3">3.1.3.12</ecNumber>
    </recommendedName>
</protein>
<keyword evidence="1 3" id="KW-0378">Hydrolase</keyword>
<dbReference type="OrthoDB" id="9816160at2"/>
<comment type="pathway">
    <text evidence="3">Glycan biosynthesis; trehalose biosynthesis.</text>
</comment>
<comment type="catalytic activity">
    <reaction evidence="3">
        <text>alpha,alpha-trehalose 6-phosphate + H2O = alpha,alpha-trehalose + phosphate</text>
        <dbReference type="Rhea" id="RHEA:23420"/>
        <dbReference type="ChEBI" id="CHEBI:15377"/>
        <dbReference type="ChEBI" id="CHEBI:16551"/>
        <dbReference type="ChEBI" id="CHEBI:43474"/>
        <dbReference type="ChEBI" id="CHEBI:58429"/>
        <dbReference type="EC" id="3.1.3.12"/>
    </reaction>
</comment>
<organism evidence="4 5">
    <name type="scientific">Quadrisphaera granulorum</name>
    <dbReference type="NCBI Taxonomy" id="317664"/>
    <lineage>
        <taxon>Bacteria</taxon>
        <taxon>Bacillati</taxon>
        <taxon>Actinomycetota</taxon>
        <taxon>Actinomycetes</taxon>
        <taxon>Kineosporiales</taxon>
        <taxon>Kineosporiaceae</taxon>
        <taxon>Quadrisphaera</taxon>
    </lineage>
</organism>